<feature type="domain" description="Ig-like" evidence="3">
    <location>
        <begin position="476"/>
        <end position="569"/>
    </location>
</feature>
<feature type="region of interest" description="Disordered" evidence="2">
    <location>
        <begin position="383"/>
        <end position="406"/>
    </location>
</feature>
<evidence type="ECO:0000256" key="1">
    <source>
        <dbReference type="ARBA" id="ARBA00023157"/>
    </source>
</evidence>
<reference evidence="4 5" key="1">
    <citation type="submission" date="2015-07" db="EMBL/GenBank/DDBJ databases">
        <title>The genome of Melipona quadrifasciata.</title>
        <authorList>
            <person name="Pan H."/>
            <person name="Kapheim K."/>
        </authorList>
    </citation>
    <scope>NUCLEOTIDE SEQUENCE [LARGE SCALE GENOMIC DNA]</scope>
    <source>
        <strain evidence="4">0111107301</strain>
        <tissue evidence="4">Whole body</tissue>
    </source>
</reference>
<dbReference type="STRING" id="166423.A0A0M9A7M1"/>
<keyword evidence="1" id="KW-1015">Disulfide bond</keyword>
<proteinExistence type="predicted"/>
<dbReference type="InterPro" id="IPR007110">
    <property type="entry name" value="Ig-like_dom"/>
</dbReference>
<evidence type="ECO:0000313" key="4">
    <source>
        <dbReference type="EMBL" id="KOX78890.1"/>
    </source>
</evidence>
<dbReference type="InterPro" id="IPR013783">
    <property type="entry name" value="Ig-like_fold"/>
</dbReference>
<sequence length="627" mass="69711">MEVLTLLSWRNDIGKTAIATRFDPFKQSSTGSSDAWTHTWIAHDRMTGKVWIGRGWWVARQLEHLIPGWSRFEMRLTSGHVFLTSLLILLRARRADAATEDSPEFSNKGTLTFISQTDRVPKGELKERETRDTAVGQDSNTFHKRDKRQEIAWYRATRLQPAAIVRLLDETPTNVLSSAIESLGICMIESSTIERQTSSPNHKCLIAHAPLLILSIVDYRNLVAFSADNCEIKKVGRTAIGMMGVLTELPLTTASAYGIYRRISHPCSPRSGSTHALTAPVRLVWAIEGKDAELPCDITPPTPTDSVNMVLWFKDTAGIPLYRFRVFKSLENSDCLGRFESLDHGVMVNFVWTREARTLPPPFTGRSATTSARGPTFRSAMAIERSSKLPRSPSRTKESSDAGPKPTVVWWKDGKILDAVVDTLSIGSPSKFTVNRLFINEVTRSLWGTKLECRAQSEQMSAPIIREVPLDVYLKPAIVKIVLMENRIYAGRPIAARCETWGSSPAARIIWKLGGQVIGDPNVSTTQRSNSTISKLALVLGKDDNGKKLTCRAENPRFPGGVFEQSEILDVAYAPIVSIDLATGYVLDTLREGDDLKLVCDVESNPPPTRIIWYHGVQGFSFAHLHA</sequence>
<dbReference type="PANTHER" id="PTHR23278:SF4">
    <property type="entry name" value="SIDESTEP, ISOFORM C"/>
    <property type="match status" value="1"/>
</dbReference>
<dbReference type="PROSITE" id="PS50835">
    <property type="entry name" value="IG_LIKE"/>
    <property type="match status" value="2"/>
</dbReference>
<dbReference type="Pfam" id="PF08205">
    <property type="entry name" value="C2-set_2"/>
    <property type="match status" value="1"/>
</dbReference>
<dbReference type="Gene3D" id="2.60.40.10">
    <property type="entry name" value="Immunoglobulins"/>
    <property type="match status" value="4"/>
</dbReference>
<evidence type="ECO:0000256" key="2">
    <source>
        <dbReference type="SAM" id="MobiDB-lite"/>
    </source>
</evidence>
<feature type="domain" description="Ig-like" evidence="3">
    <location>
        <begin position="575"/>
        <end position="627"/>
    </location>
</feature>
<dbReference type="InterPro" id="IPR013162">
    <property type="entry name" value="CD80_C2-set"/>
</dbReference>
<dbReference type="Proteomes" id="UP000053105">
    <property type="component" value="Unassembled WGS sequence"/>
</dbReference>
<protein>
    <submittedName>
        <fullName evidence="4">Kin of IRRE-like protein 3</fullName>
    </submittedName>
</protein>
<keyword evidence="5" id="KW-1185">Reference proteome</keyword>
<dbReference type="AlphaFoldDB" id="A0A0M9A7M1"/>
<evidence type="ECO:0000313" key="5">
    <source>
        <dbReference type="Proteomes" id="UP000053105"/>
    </source>
</evidence>
<organism evidence="4 5">
    <name type="scientific">Melipona quadrifasciata</name>
    <dbReference type="NCBI Taxonomy" id="166423"/>
    <lineage>
        <taxon>Eukaryota</taxon>
        <taxon>Metazoa</taxon>
        <taxon>Ecdysozoa</taxon>
        <taxon>Arthropoda</taxon>
        <taxon>Hexapoda</taxon>
        <taxon>Insecta</taxon>
        <taxon>Pterygota</taxon>
        <taxon>Neoptera</taxon>
        <taxon>Endopterygota</taxon>
        <taxon>Hymenoptera</taxon>
        <taxon>Apocrita</taxon>
        <taxon>Aculeata</taxon>
        <taxon>Apoidea</taxon>
        <taxon>Anthophila</taxon>
        <taxon>Apidae</taxon>
        <taxon>Melipona</taxon>
    </lineage>
</organism>
<dbReference type="SUPFAM" id="SSF48726">
    <property type="entry name" value="Immunoglobulin"/>
    <property type="match status" value="3"/>
</dbReference>
<dbReference type="PANTHER" id="PTHR23278">
    <property type="entry name" value="SIDESTEP PROTEIN"/>
    <property type="match status" value="1"/>
</dbReference>
<gene>
    <name evidence="4" type="ORF">WN51_08649</name>
</gene>
<name>A0A0M9A7M1_9HYME</name>
<accession>A0A0M9A7M1</accession>
<dbReference type="OrthoDB" id="6250964at2759"/>
<evidence type="ECO:0000259" key="3">
    <source>
        <dbReference type="PROSITE" id="PS50835"/>
    </source>
</evidence>
<dbReference type="EMBL" id="KQ435719">
    <property type="protein sequence ID" value="KOX78890.1"/>
    <property type="molecule type" value="Genomic_DNA"/>
</dbReference>
<dbReference type="InterPro" id="IPR036179">
    <property type="entry name" value="Ig-like_dom_sf"/>
</dbReference>